<reference evidence="3" key="1">
    <citation type="journal article" date="2013" name="Proc. Natl. Acad. Sci. U.S.A.">
        <title>Improving the coverage of the cyanobacterial phylum using diversity-driven genome sequencing.</title>
        <authorList>
            <person name="Shih P.M."/>
            <person name="Wu D."/>
            <person name="Latifi A."/>
            <person name="Axen S.D."/>
            <person name="Fewer D.P."/>
            <person name="Talla E."/>
            <person name="Calteau A."/>
            <person name="Cai F."/>
            <person name="Tandeau de Marsac N."/>
            <person name="Rippka R."/>
            <person name="Herdman M."/>
            <person name="Sivonen K."/>
            <person name="Coursin T."/>
            <person name="Laurent T."/>
            <person name="Goodwin L."/>
            <person name="Nolan M."/>
            <person name="Davenport K.W."/>
            <person name="Han C.S."/>
            <person name="Rubin E.M."/>
            <person name="Eisen J.A."/>
            <person name="Woyke T."/>
            <person name="Gugger M."/>
            <person name="Kerfeld C.A."/>
        </authorList>
    </citation>
    <scope>NUCLEOTIDE SEQUENCE [LARGE SCALE GENOMIC DNA]</scope>
    <source>
        <strain evidence="3">ATCC 29140 / PCC 7202</strain>
    </source>
</reference>
<evidence type="ECO:0000313" key="2">
    <source>
        <dbReference type="EMBL" id="AFZ46875.1"/>
    </source>
</evidence>
<sequence>MSRSQRLKQSQRFKELEKELRKLRQYFLPKNFNDLGEYSERQLSRAIAYRILAHAEIESYIEDRVKEIAQSAIIFWGKQGKIKITLVSLLAFSGLELEKPPESLTPRQSSSQKKIKEQLVLDKKIGKAFANFLNLIDDNHGIKERNILALLLPVGIRSDDLEPDWLQLMNTFGQQRGIVAHTSASSYKTQSQINPQDEFNNVQKIVYGIKTESGKKGVQGLIDIDQLLNDLL</sequence>
<name>K9YKF4_CYASC</name>
<gene>
    <name evidence="2" type="ordered locus">Cyast_0903</name>
</gene>
<dbReference type="EMBL" id="CP003940">
    <property type="protein sequence ID" value="AFZ46875.1"/>
    <property type="molecule type" value="Genomic_DNA"/>
</dbReference>
<dbReference type="STRING" id="292563.Cyast_0903"/>
<proteinExistence type="predicted"/>
<organism evidence="2 3">
    <name type="scientific">Cyanobacterium stanieri (strain ATCC 29140 / PCC 7202)</name>
    <dbReference type="NCBI Taxonomy" id="292563"/>
    <lineage>
        <taxon>Bacteria</taxon>
        <taxon>Bacillati</taxon>
        <taxon>Cyanobacteriota</taxon>
        <taxon>Cyanophyceae</taxon>
        <taxon>Oscillatoriophycideae</taxon>
        <taxon>Chroococcales</taxon>
        <taxon>Geminocystaceae</taxon>
        <taxon>Cyanobacterium</taxon>
    </lineage>
</organism>
<dbReference type="eggNOG" id="ENOG5030MDV">
    <property type="taxonomic scope" value="Bacteria"/>
</dbReference>
<dbReference type="Proteomes" id="UP000010483">
    <property type="component" value="Chromosome"/>
</dbReference>
<dbReference type="KEGG" id="csn:Cyast_0903"/>
<dbReference type="Pfam" id="PF18735">
    <property type="entry name" value="HEPN_RiboL-PSP"/>
    <property type="match status" value="1"/>
</dbReference>
<dbReference type="InterPro" id="IPR041519">
    <property type="entry name" value="HEPN_RiboL-PSP"/>
</dbReference>
<dbReference type="HOGENOM" id="CLU_112315_0_0_3"/>
<evidence type="ECO:0000313" key="3">
    <source>
        <dbReference type="Proteomes" id="UP000010483"/>
    </source>
</evidence>
<dbReference type="AlphaFoldDB" id="K9YKF4"/>
<dbReference type="BioCyc" id="CSTA292563:G1353-910-MONOMER"/>
<keyword evidence="3" id="KW-1185">Reference proteome</keyword>
<accession>K9YKF4</accession>
<protein>
    <recommendedName>
        <fullName evidence="1">RiboL-PSP-HEPN domain-containing protein</fullName>
    </recommendedName>
</protein>
<evidence type="ECO:0000259" key="1">
    <source>
        <dbReference type="Pfam" id="PF18735"/>
    </source>
</evidence>
<feature type="domain" description="RiboL-PSP-HEPN" evidence="1">
    <location>
        <begin position="15"/>
        <end position="206"/>
    </location>
</feature>